<reference evidence="4 5" key="1">
    <citation type="submission" date="2018-06" db="EMBL/GenBank/DDBJ databases">
        <authorList>
            <consortium name="Pathogen Informatics"/>
            <person name="Doyle S."/>
        </authorList>
    </citation>
    <scope>NUCLEOTIDE SEQUENCE [LARGE SCALE GENOMIC DNA]</scope>
    <source>
        <strain evidence="5">NCTC 10815</strain>
    </source>
</reference>
<dbReference type="InterPro" id="IPR023772">
    <property type="entry name" value="DNA-bd_HTH_TetR-type_CS"/>
</dbReference>
<dbReference type="AlphaFoldDB" id="A0A378MAV2"/>
<evidence type="ECO:0000259" key="3">
    <source>
        <dbReference type="PROSITE" id="PS50977"/>
    </source>
</evidence>
<dbReference type="InterPro" id="IPR001647">
    <property type="entry name" value="HTH_TetR"/>
</dbReference>
<dbReference type="PRINTS" id="PR00455">
    <property type="entry name" value="HTHTETR"/>
</dbReference>
<evidence type="ECO:0000313" key="4">
    <source>
        <dbReference type="EMBL" id="STY43451.1"/>
    </source>
</evidence>
<feature type="DNA-binding region" description="H-T-H motif" evidence="2">
    <location>
        <begin position="31"/>
        <end position="50"/>
    </location>
</feature>
<dbReference type="RefSeq" id="WP_115345654.1">
    <property type="nucleotide sequence ID" value="NZ_UGPG01000001.1"/>
</dbReference>
<accession>A0A378MAV2</accession>
<evidence type="ECO:0000313" key="5">
    <source>
        <dbReference type="Proteomes" id="UP000254879"/>
    </source>
</evidence>
<dbReference type="PANTHER" id="PTHR30055:SF226">
    <property type="entry name" value="HTH-TYPE TRANSCRIPTIONAL REGULATOR PKSA"/>
    <property type="match status" value="1"/>
</dbReference>
<dbReference type="PANTHER" id="PTHR30055">
    <property type="entry name" value="HTH-TYPE TRANSCRIPTIONAL REGULATOR RUTR"/>
    <property type="match status" value="1"/>
</dbReference>
<evidence type="ECO:0000256" key="1">
    <source>
        <dbReference type="ARBA" id="ARBA00023125"/>
    </source>
</evidence>
<feature type="domain" description="HTH tetR-type" evidence="3">
    <location>
        <begin position="8"/>
        <end position="68"/>
    </location>
</feature>
<dbReference type="GO" id="GO:0003700">
    <property type="term" value="F:DNA-binding transcription factor activity"/>
    <property type="evidence" value="ECO:0007669"/>
    <property type="project" value="TreeGrafter"/>
</dbReference>
<organism evidence="4 5">
    <name type="scientific">Listeria grayi</name>
    <name type="common">Listeria murrayi</name>
    <dbReference type="NCBI Taxonomy" id="1641"/>
    <lineage>
        <taxon>Bacteria</taxon>
        <taxon>Bacillati</taxon>
        <taxon>Bacillota</taxon>
        <taxon>Bacilli</taxon>
        <taxon>Bacillales</taxon>
        <taxon>Listeriaceae</taxon>
        <taxon>Listeria</taxon>
    </lineage>
</organism>
<sequence length="188" mass="21413">MDRKAEWKLTHEKILTVATDLFMKNGFKATSTREIAKQCGITQPNLYHHFKNKVTIYLAVIETLTSSVSQTLQEMAAETGTAQELLSRMIHFLLATHPANLTMMIHDINNELDEKAKMDMFTLFQQTYSRPFQLIFENESLRSGVTSAQAASFVLTNISYLLNMKELPQETVSKQVELTIDLLLHGIM</sequence>
<dbReference type="EMBL" id="UGPG01000001">
    <property type="protein sequence ID" value="STY43451.1"/>
    <property type="molecule type" value="Genomic_DNA"/>
</dbReference>
<name>A0A378MAV2_LISGR</name>
<gene>
    <name evidence="4" type="primary">qacR</name>
    <name evidence="4" type="ORF">NCTC10815_00746</name>
</gene>
<dbReference type="Proteomes" id="UP000254879">
    <property type="component" value="Unassembled WGS sequence"/>
</dbReference>
<dbReference type="InterPro" id="IPR050109">
    <property type="entry name" value="HTH-type_TetR-like_transc_reg"/>
</dbReference>
<dbReference type="PROSITE" id="PS01081">
    <property type="entry name" value="HTH_TETR_1"/>
    <property type="match status" value="1"/>
</dbReference>
<dbReference type="Gene3D" id="1.10.357.10">
    <property type="entry name" value="Tetracycline Repressor, domain 2"/>
    <property type="match status" value="1"/>
</dbReference>
<dbReference type="PROSITE" id="PS50977">
    <property type="entry name" value="HTH_TETR_2"/>
    <property type="match status" value="1"/>
</dbReference>
<dbReference type="Pfam" id="PF00440">
    <property type="entry name" value="TetR_N"/>
    <property type="match status" value="1"/>
</dbReference>
<evidence type="ECO:0000256" key="2">
    <source>
        <dbReference type="PROSITE-ProRule" id="PRU00335"/>
    </source>
</evidence>
<proteinExistence type="predicted"/>
<dbReference type="InterPro" id="IPR009057">
    <property type="entry name" value="Homeodomain-like_sf"/>
</dbReference>
<dbReference type="GO" id="GO:0000976">
    <property type="term" value="F:transcription cis-regulatory region binding"/>
    <property type="evidence" value="ECO:0007669"/>
    <property type="project" value="TreeGrafter"/>
</dbReference>
<keyword evidence="1 2" id="KW-0238">DNA-binding</keyword>
<dbReference type="SUPFAM" id="SSF46689">
    <property type="entry name" value="Homeodomain-like"/>
    <property type="match status" value="1"/>
</dbReference>
<protein>
    <submittedName>
        <fullName evidence="4">HTH-type transcriptional regulator qacR</fullName>
    </submittedName>
</protein>